<accession>A0A0P8X7B5</accession>
<comment type="caution">
    <text evidence="1">The sequence shown here is derived from an EMBL/GenBank/DDBJ whole genome shotgun (WGS) entry which is preliminary data.</text>
</comment>
<reference evidence="1 2" key="1">
    <citation type="submission" date="2015-09" db="EMBL/GenBank/DDBJ databases">
        <authorList>
            <person name="Jackson K.R."/>
            <person name="Lunt B.L."/>
            <person name="Fisher J.N.B."/>
            <person name="Gardner A.V."/>
            <person name="Bailey M.E."/>
            <person name="Deus L.M."/>
            <person name="Earl A.S."/>
            <person name="Gibby P.D."/>
            <person name="Hartmann K.A."/>
            <person name="Liu J.E."/>
            <person name="Manci A.M."/>
            <person name="Nielsen D.A."/>
            <person name="Solomon M.B."/>
            <person name="Breakwell D.P."/>
            <person name="Burnett S.H."/>
            <person name="Grose J.H."/>
        </authorList>
    </citation>
    <scope>NUCLEOTIDE SEQUENCE [LARGE SCALE GENOMIC DNA]</scope>
    <source>
        <strain evidence="1 2">S613</strain>
    </source>
</reference>
<evidence type="ECO:0000313" key="1">
    <source>
        <dbReference type="EMBL" id="KPU62018.1"/>
    </source>
</evidence>
<dbReference type="GO" id="GO:0016491">
    <property type="term" value="F:oxidoreductase activity"/>
    <property type="evidence" value="ECO:0007669"/>
    <property type="project" value="UniProtKB-KW"/>
</dbReference>
<name>A0A0P8X7B5_PSEFL</name>
<evidence type="ECO:0000313" key="2">
    <source>
        <dbReference type="Proteomes" id="UP000050349"/>
    </source>
</evidence>
<proteinExistence type="predicted"/>
<sequence>MQEFQSVVIVIVGCPPMTSIAYQVTAQTLSTIWQPGRSSLALKSLWYQHLSILTISRCVIAPPMSLLLQVPLWVWNSKVTATPFAMCASHWVEWAPNPGVPVPWSKHSLASHLPRRYFVRQLATQSMVRRLGNTMASR</sequence>
<dbReference type="AlphaFoldDB" id="A0A0P8X7B5"/>
<dbReference type="EC" id="1.3.7.9" evidence="1"/>
<gene>
    <name evidence="1" type="primary">aomM</name>
    <name evidence="1" type="ORF">AN403_5956</name>
</gene>
<dbReference type="Proteomes" id="UP000050349">
    <property type="component" value="Unassembled WGS sequence"/>
</dbReference>
<keyword evidence="1" id="KW-0560">Oxidoreductase</keyword>
<dbReference type="EMBL" id="LJXB01000038">
    <property type="protein sequence ID" value="KPU62018.1"/>
    <property type="molecule type" value="Genomic_DNA"/>
</dbReference>
<protein>
    <submittedName>
        <fullName evidence="1">Aldehyde oxidase medium subunit domain protein</fullName>
        <ecNumber evidence="1">1.3.7.9</ecNumber>
    </submittedName>
</protein>
<organism evidence="1 2">
    <name type="scientific">Pseudomonas fluorescens</name>
    <dbReference type="NCBI Taxonomy" id="294"/>
    <lineage>
        <taxon>Bacteria</taxon>
        <taxon>Pseudomonadati</taxon>
        <taxon>Pseudomonadota</taxon>
        <taxon>Gammaproteobacteria</taxon>
        <taxon>Pseudomonadales</taxon>
        <taxon>Pseudomonadaceae</taxon>
        <taxon>Pseudomonas</taxon>
    </lineage>
</organism>